<sequence length="85" mass="9535">MVTKHLTNRGLGKVALIASKHEEHQFSKSARVQRKIMQRNPTILLVVFGLNLLPIDPAFVQGQGQASYLKRKSDLNEVPTSLEKL</sequence>
<accession>A0A4S2LUU3</accession>
<dbReference type="AlphaFoldDB" id="A0A4S2LUU3"/>
<dbReference type="Proteomes" id="UP000308267">
    <property type="component" value="Unassembled WGS sequence"/>
</dbReference>
<organism evidence="1 2">
    <name type="scientific">Opisthorchis felineus</name>
    <dbReference type="NCBI Taxonomy" id="147828"/>
    <lineage>
        <taxon>Eukaryota</taxon>
        <taxon>Metazoa</taxon>
        <taxon>Spiralia</taxon>
        <taxon>Lophotrochozoa</taxon>
        <taxon>Platyhelminthes</taxon>
        <taxon>Trematoda</taxon>
        <taxon>Digenea</taxon>
        <taxon>Opisthorchiida</taxon>
        <taxon>Opisthorchiata</taxon>
        <taxon>Opisthorchiidae</taxon>
        <taxon>Opisthorchis</taxon>
    </lineage>
</organism>
<proteinExistence type="predicted"/>
<name>A0A4S2LUU3_OPIFE</name>
<evidence type="ECO:0000313" key="1">
    <source>
        <dbReference type="EMBL" id="TGZ67602.1"/>
    </source>
</evidence>
<evidence type="ECO:0000313" key="2">
    <source>
        <dbReference type="Proteomes" id="UP000308267"/>
    </source>
</evidence>
<dbReference type="EMBL" id="SJOL01006408">
    <property type="protein sequence ID" value="TGZ67602.1"/>
    <property type="molecule type" value="Genomic_DNA"/>
</dbReference>
<comment type="caution">
    <text evidence="1">The sequence shown here is derived from an EMBL/GenBank/DDBJ whole genome shotgun (WGS) entry which is preliminary data.</text>
</comment>
<gene>
    <name evidence="1" type="ORF">CRM22_004689</name>
</gene>
<keyword evidence="2" id="KW-1185">Reference proteome</keyword>
<protein>
    <submittedName>
        <fullName evidence="1">Uncharacterized protein</fullName>
    </submittedName>
</protein>
<reference evidence="1 2" key="1">
    <citation type="journal article" date="2019" name="BMC Genomics">
        <title>New insights from Opisthorchis felineus genome: update on genomics of the epidemiologically important liver flukes.</title>
        <authorList>
            <person name="Ershov N.I."/>
            <person name="Mordvinov V.A."/>
            <person name="Prokhortchouk E.B."/>
            <person name="Pakharukova M.Y."/>
            <person name="Gunbin K.V."/>
            <person name="Ustyantsev K."/>
            <person name="Genaev M.A."/>
            <person name="Blinov A.G."/>
            <person name="Mazur A."/>
            <person name="Boulygina E."/>
            <person name="Tsygankova S."/>
            <person name="Khrameeva E."/>
            <person name="Chekanov N."/>
            <person name="Fan G."/>
            <person name="Xiao A."/>
            <person name="Zhang H."/>
            <person name="Xu X."/>
            <person name="Yang H."/>
            <person name="Solovyev V."/>
            <person name="Lee S.M."/>
            <person name="Liu X."/>
            <person name="Afonnikov D.A."/>
            <person name="Skryabin K.G."/>
        </authorList>
    </citation>
    <scope>NUCLEOTIDE SEQUENCE [LARGE SCALE GENOMIC DNA]</scope>
    <source>
        <strain evidence="1">AK-0245</strain>
        <tissue evidence="1">Whole organism</tissue>
    </source>
</reference>